<keyword evidence="1" id="KW-0677">Repeat</keyword>
<keyword evidence="5" id="KW-1185">Reference proteome</keyword>
<sequence>MRAFSGPEASTQGLSPLDYAAIECDPFIFKVLISLQREVNVNAVDEEGLSVLHRLSAQHFQTTRTEQEWSRLPFQGSLTRQSINTRQTVVAIKRLGGNIDLLTSPQPGSRHRNTSHTPLMMAGLGARPEVVEALLNEGANPHIENNFGETALFCLSQERDEDTRTVQLLCLAGANANHKDHEGIGALINAGLFHDVEVVDMLLAYGADILETYHQRPESPYIGGNVFALLSMLPGRLGDQDKEGQYELSVSRLLTKYICSNTDANVRQQVVNGVDNNDRTLLWHYSVNRMEHCVASLIANGADVNIAGLQFRHRRLPSREKVIDVWRETPLDAALRSKASLVDDMERDRHLPISEFNDHCRIYDIIIAALRDAGGVSAVKQIKTFPETIDNLAEGMPGWVERMKRCGNI</sequence>
<dbReference type="Gene3D" id="1.25.40.20">
    <property type="entry name" value="Ankyrin repeat-containing domain"/>
    <property type="match status" value="2"/>
</dbReference>
<evidence type="ECO:0000256" key="2">
    <source>
        <dbReference type="ARBA" id="ARBA00023043"/>
    </source>
</evidence>
<protein>
    <recommendedName>
        <fullName evidence="6">Ankyrin</fullName>
    </recommendedName>
</protein>
<dbReference type="PANTHER" id="PTHR24123">
    <property type="entry name" value="ANKYRIN REPEAT-CONTAINING"/>
    <property type="match status" value="1"/>
</dbReference>
<evidence type="ECO:0008006" key="6">
    <source>
        <dbReference type="Google" id="ProtNLM"/>
    </source>
</evidence>
<dbReference type="PROSITE" id="PS50297">
    <property type="entry name" value="ANK_REP_REGION"/>
    <property type="match status" value="1"/>
</dbReference>
<proteinExistence type="predicted"/>
<name>A0AAN7Z8Z1_9PEZI</name>
<dbReference type="Proteomes" id="UP001305414">
    <property type="component" value="Unassembled WGS sequence"/>
</dbReference>
<reference evidence="4 5" key="1">
    <citation type="submission" date="2023-10" db="EMBL/GenBank/DDBJ databases">
        <title>Draft genome sequence of Xylaria bambusicola isolate GMP-LS, the root and basal stem rot pathogen of sugarcane in Indonesia.</title>
        <authorList>
            <person name="Selvaraj P."/>
            <person name="Muralishankar V."/>
            <person name="Muruganantham S."/>
            <person name="Sp S."/>
            <person name="Haryani S."/>
            <person name="Lau K.J.X."/>
            <person name="Naqvi N.I."/>
        </authorList>
    </citation>
    <scope>NUCLEOTIDE SEQUENCE [LARGE SCALE GENOMIC DNA]</scope>
    <source>
        <strain evidence="4">GMP-LS</strain>
    </source>
</reference>
<accession>A0AAN7Z8Z1</accession>
<comment type="caution">
    <text evidence="4">The sequence shown here is derived from an EMBL/GenBank/DDBJ whole genome shotgun (WGS) entry which is preliminary data.</text>
</comment>
<dbReference type="SUPFAM" id="SSF48403">
    <property type="entry name" value="Ankyrin repeat"/>
    <property type="match status" value="1"/>
</dbReference>
<feature type="repeat" description="ANK" evidence="3">
    <location>
        <begin position="114"/>
        <end position="146"/>
    </location>
</feature>
<gene>
    <name evidence="4" type="ORF">RRF57_006383</name>
</gene>
<evidence type="ECO:0000313" key="5">
    <source>
        <dbReference type="Proteomes" id="UP001305414"/>
    </source>
</evidence>
<evidence type="ECO:0000256" key="1">
    <source>
        <dbReference type="ARBA" id="ARBA00022737"/>
    </source>
</evidence>
<dbReference type="PROSITE" id="PS50088">
    <property type="entry name" value="ANK_REPEAT"/>
    <property type="match status" value="1"/>
</dbReference>
<keyword evidence="2 3" id="KW-0040">ANK repeat</keyword>
<dbReference type="InterPro" id="IPR002110">
    <property type="entry name" value="Ankyrin_rpt"/>
</dbReference>
<evidence type="ECO:0000256" key="3">
    <source>
        <dbReference type="PROSITE-ProRule" id="PRU00023"/>
    </source>
</evidence>
<dbReference type="SMART" id="SM00248">
    <property type="entry name" value="ANK"/>
    <property type="match status" value="5"/>
</dbReference>
<organism evidence="4 5">
    <name type="scientific">Xylaria bambusicola</name>
    <dbReference type="NCBI Taxonomy" id="326684"/>
    <lineage>
        <taxon>Eukaryota</taxon>
        <taxon>Fungi</taxon>
        <taxon>Dikarya</taxon>
        <taxon>Ascomycota</taxon>
        <taxon>Pezizomycotina</taxon>
        <taxon>Sordariomycetes</taxon>
        <taxon>Xylariomycetidae</taxon>
        <taxon>Xylariales</taxon>
        <taxon>Xylariaceae</taxon>
        <taxon>Xylaria</taxon>
    </lineage>
</organism>
<dbReference type="PANTHER" id="PTHR24123:SF33">
    <property type="entry name" value="PROTEIN HOS4"/>
    <property type="match status" value="1"/>
</dbReference>
<dbReference type="AlphaFoldDB" id="A0AAN7Z8Z1"/>
<dbReference type="InterPro" id="IPR036770">
    <property type="entry name" value="Ankyrin_rpt-contain_sf"/>
</dbReference>
<dbReference type="EMBL" id="JAWHQM010000017">
    <property type="protein sequence ID" value="KAK5630668.1"/>
    <property type="molecule type" value="Genomic_DNA"/>
</dbReference>
<evidence type="ECO:0000313" key="4">
    <source>
        <dbReference type="EMBL" id="KAK5630668.1"/>
    </source>
</evidence>
<dbReference type="Pfam" id="PF12796">
    <property type="entry name" value="Ank_2"/>
    <property type="match status" value="1"/>
</dbReference>
<dbReference type="InterPro" id="IPR051165">
    <property type="entry name" value="Multifunctional_ANK_Repeat"/>
</dbReference>